<protein>
    <submittedName>
        <fullName evidence="2">Uncharacterized protein</fullName>
    </submittedName>
</protein>
<proteinExistence type="predicted"/>
<organism evidence="2">
    <name type="scientific">Salix viminalis</name>
    <name type="common">Common osier</name>
    <name type="synonym">Basket willow</name>
    <dbReference type="NCBI Taxonomy" id="40686"/>
    <lineage>
        <taxon>Eukaryota</taxon>
        <taxon>Viridiplantae</taxon>
        <taxon>Streptophyta</taxon>
        <taxon>Embryophyta</taxon>
        <taxon>Tracheophyta</taxon>
        <taxon>Spermatophyta</taxon>
        <taxon>Magnoliopsida</taxon>
        <taxon>eudicotyledons</taxon>
        <taxon>Gunneridae</taxon>
        <taxon>Pentapetalae</taxon>
        <taxon>rosids</taxon>
        <taxon>fabids</taxon>
        <taxon>Malpighiales</taxon>
        <taxon>Salicaceae</taxon>
        <taxon>Saliceae</taxon>
        <taxon>Salix</taxon>
    </lineage>
</organism>
<evidence type="ECO:0000256" key="1">
    <source>
        <dbReference type="SAM" id="MobiDB-lite"/>
    </source>
</evidence>
<evidence type="ECO:0000313" key="2">
    <source>
        <dbReference type="EMBL" id="VFU55643.1"/>
    </source>
</evidence>
<feature type="region of interest" description="Disordered" evidence="1">
    <location>
        <begin position="75"/>
        <end position="103"/>
    </location>
</feature>
<gene>
    <name evidence="2" type="ORF">SVIM_LOCUS395955</name>
</gene>
<accession>A0A6N2MMZ8</accession>
<feature type="compositionally biased region" description="Basic and acidic residues" evidence="1">
    <location>
        <begin position="76"/>
        <end position="102"/>
    </location>
</feature>
<name>A0A6N2MMZ8_SALVM</name>
<dbReference type="AlphaFoldDB" id="A0A6N2MMZ8"/>
<reference evidence="2" key="1">
    <citation type="submission" date="2019-03" db="EMBL/GenBank/DDBJ databases">
        <authorList>
            <person name="Mank J."/>
            <person name="Almeida P."/>
        </authorList>
    </citation>
    <scope>NUCLEOTIDE SEQUENCE</scope>
    <source>
        <strain evidence="2">78183</strain>
    </source>
</reference>
<feature type="region of interest" description="Disordered" evidence="1">
    <location>
        <begin position="1"/>
        <end position="20"/>
    </location>
</feature>
<feature type="region of interest" description="Disordered" evidence="1">
    <location>
        <begin position="199"/>
        <end position="225"/>
    </location>
</feature>
<dbReference type="EMBL" id="CAADRP010001896">
    <property type="protein sequence ID" value="VFU55643.1"/>
    <property type="molecule type" value="Genomic_DNA"/>
</dbReference>
<sequence>MGKNLSRGRNPTSADSLKKKGGKEEGVLEFMCLSAGIHVSKSWKFMWLCAEIYGFNVGFVEIFVEGFVAVQSGLSHHPDKNSPEVEQGRHSHEGSREPDIRRPTFAKNHGLSRVFSLSRNSALSKKGLENDKLANRRPGQRRPFHSGFFVITGGVRGDPVIRPLFYYFFPRATGACPSRASEVPRLRASLAARATASRLQKLTSASPDDAPGGPLSSGAARSINR</sequence>